<keyword evidence="2 7" id="KW-0378">Hydrolase</keyword>
<feature type="non-terminal residue" evidence="9">
    <location>
        <position position="213"/>
    </location>
</feature>
<dbReference type="GO" id="GO:0048015">
    <property type="term" value="P:phosphatidylinositol-mediated signaling"/>
    <property type="evidence" value="ECO:0007669"/>
    <property type="project" value="TreeGrafter"/>
</dbReference>
<evidence type="ECO:0000256" key="6">
    <source>
        <dbReference type="ARBA" id="ARBA00023726"/>
    </source>
</evidence>
<comment type="catalytic activity">
    <reaction evidence="6">
        <text>a 1,2-diacyl-sn-glycero-3-phospho-(1D-myo-inositol) + H2O = 1D-myo-inositol 1-phosphate + a 1,2-diacyl-sn-glycerol + H(+)</text>
        <dbReference type="Rhea" id="RHEA:43484"/>
        <dbReference type="ChEBI" id="CHEBI:15377"/>
        <dbReference type="ChEBI" id="CHEBI:15378"/>
        <dbReference type="ChEBI" id="CHEBI:17815"/>
        <dbReference type="ChEBI" id="CHEBI:57880"/>
        <dbReference type="ChEBI" id="CHEBI:58433"/>
    </reaction>
    <physiologicalReaction direction="left-to-right" evidence="6">
        <dbReference type="Rhea" id="RHEA:43485"/>
    </physiologicalReaction>
</comment>
<organism evidence="9">
    <name type="scientific">Aquarana catesbeiana</name>
    <name type="common">American bullfrog</name>
    <name type="synonym">Rana catesbeiana</name>
    <dbReference type="NCBI Taxonomy" id="8400"/>
    <lineage>
        <taxon>Eukaryota</taxon>
        <taxon>Metazoa</taxon>
        <taxon>Chordata</taxon>
        <taxon>Craniata</taxon>
        <taxon>Vertebrata</taxon>
        <taxon>Euteleostomi</taxon>
        <taxon>Amphibia</taxon>
        <taxon>Batrachia</taxon>
        <taxon>Anura</taxon>
        <taxon>Neobatrachia</taxon>
        <taxon>Ranoidea</taxon>
        <taxon>Ranidae</taxon>
        <taxon>Aquarana</taxon>
    </lineage>
</organism>
<dbReference type="GO" id="GO:0007186">
    <property type="term" value="P:G protein-coupled receptor signaling pathway"/>
    <property type="evidence" value="ECO:0007669"/>
    <property type="project" value="TreeGrafter"/>
</dbReference>
<evidence type="ECO:0000256" key="4">
    <source>
        <dbReference type="ARBA" id="ARBA00023098"/>
    </source>
</evidence>
<reference evidence="9" key="1">
    <citation type="submission" date="2017-08" db="EMBL/GenBank/DDBJ databases">
        <title>Assembly of the North American Bullfrog Genome.</title>
        <authorList>
            <person name="Warren R.L."/>
            <person name="Vandervalk B.P."/>
            <person name="Kucuk E."/>
            <person name="Birol I."/>
            <person name="Helbing C."/>
            <person name="Pandoh P."/>
            <person name="Behsaz B."/>
            <person name="Mohamadi H."/>
            <person name="Chu J."/>
            <person name="Jackman S."/>
            <person name="Hammond S.A."/>
            <person name="Veldhoen N."/>
            <person name="Kirk H."/>
            <person name="Zhao Y."/>
            <person name="Coope R."/>
            <person name="Pleasance S."/>
            <person name="Moore R."/>
            <person name="Holt R."/>
        </authorList>
    </citation>
    <scope>NUCLEOTIDE SEQUENCE</scope>
    <source>
        <strain evidence="9">Bruno</strain>
        <tissue evidence="9">Liver</tissue>
    </source>
</reference>
<dbReference type="PRINTS" id="PR00390">
    <property type="entry name" value="PHPHLIPASEC"/>
</dbReference>
<keyword evidence="3 7" id="KW-0442">Lipid degradation</keyword>
<evidence type="ECO:0000256" key="7">
    <source>
        <dbReference type="RuleBase" id="RU361133"/>
    </source>
</evidence>
<evidence type="ECO:0000256" key="1">
    <source>
        <dbReference type="ARBA" id="ARBA00012368"/>
    </source>
</evidence>
<dbReference type="AlphaFoldDB" id="A0A2G9P7X4"/>
<dbReference type="PANTHER" id="PTHR10336:SF10">
    <property type="entry name" value="1-PHOSPHATIDYLINOSITOL 4,5-BISPHOSPHATE PHOSPHODIESTERASE BETA-2"/>
    <property type="match status" value="1"/>
</dbReference>
<gene>
    <name evidence="9" type="ORF">AB205_0115670</name>
</gene>
<dbReference type="InterPro" id="IPR000909">
    <property type="entry name" value="PLipase_C_PInositol-sp_X_dom"/>
</dbReference>
<dbReference type="InterPro" id="IPR011992">
    <property type="entry name" value="EF-hand-dom_pair"/>
</dbReference>
<dbReference type="FunFam" id="1.10.238.10:FF:000024">
    <property type="entry name" value="1-phosphatidylinositol 4,5-bisphosphate phosphodiesterase"/>
    <property type="match status" value="1"/>
</dbReference>
<evidence type="ECO:0000256" key="2">
    <source>
        <dbReference type="ARBA" id="ARBA00022801"/>
    </source>
</evidence>
<name>A0A2G9P7X4_AQUCT</name>
<dbReference type="SMART" id="SM00148">
    <property type="entry name" value="PLCXc"/>
    <property type="match status" value="1"/>
</dbReference>
<dbReference type="Gene3D" id="3.20.20.190">
    <property type="entry name" value="Phosphatidylinositol (PI) phosphodiesterase"/>
    <property type="match status" value="1"/>
</dbReference>
<protein>
    <recommendedName>
        <fullName evidence="1 7">Phosphoinositide phospholipase C</fullName>
        <ecNumber evidence="1 7">3.1.4.11</ecNumber>
    </recommendedName>
</protein>
<dbReference type="GO" id="GO:0004435">
    <property type="term" value="F:phosphatidylinositol-4,5-bisphosphate phospholipase C activity"/>
    <property type="evidence" value="ECO:0007669"/>
    <property type="project" value="UniProtKB-EC"/>
</dbReference>
<dbReference type="Pfam" id="PF22631">
    <property type="entry name" value="PLCB1-4-like_EFh"/>
    <property type="match status" value="1"/>
</dbReference>
<dbReference type="GO" id="GO:0046488">
    <property type="term" value="P:phosphatidylinositol metabolic process"/>
    <property type="evidence" value="ECO:0007669"/>
    <property type="project" value="TreeGrafter"/>
</dbReference>
<evidence type="ECO:0000256" key="3">
    <source>
        <dbReference type="ARBA" id="ARBA00022963"/>
    </source>
</evidence>
<dbReference type="EC" id="3.1.4.11" evidence="1 7"/>
<dbReference type="PROSITE" id="PS50007">
    <property type="entry name" value="PIPLC_X_DOMAIN"/>
    <property type="match status" value="1"/>
</dbReference>
<dbReference type="InterPro" id="IPR001192">
    <property type="entry name" value="PI-PLC_fam"/>
</dbReference>
<dbReference type="GO" id="GO:0120548">
    <property type="term" value="F:phosphatidylinositol phospholipase C activity"/>
    <property type="evidence" value="ECO:0007669"/>
    <property type="project" value="RHEA"/>
</dbReference>
<dbReference type="Gene3D" id="1.10.238.10">
    <property type="entry name" value="EF-hand"/>
    <property type="match status" value="1"/>
</dbReference>
<dbReference type="Gene3D" id="2.30.29.240">
    <property type="match status" value="1"/>
</dbReference>
<sequence>MFPADRKRVEQALQSCHLSKGKNDAINPEDFPESVYRTFLMQLCPRPEIDEIFTSYHAKAKPYMTKDHLTKFINQKQRDSRLNELLFPPAKQEQVQTLIEKYEPSAINKQRGQLSPEGMVWFLCGSENSIVSLDKVPVYQDMNQPFTHYFINSSHNTYLTAGQFSGVSSPEMYRQTLLSGCRCVELDCWKGKPPDEEPIITHGFTMTTEILFK</sequence>
<keyword evidence="5" id="KW-0807">Transducer</keyword>
<feature type="domain" description="Phosphatidylinositol-specific phospholipase C X" evidence="8">
    <location>
        <begin position="140"/>
        <end position="213"/>
    </location>
</feature>
<evidence type="ECO:0000256" key="5">
    <source>
        <dbReference type="ARBA" id="ARBA00023224"/>
    </source>
</evidence>
<dbReference type="SUPFAM" id="SSF51695">
    <property type="entry name" value="PLC-like phosphodiesterases"/>
    <property type="match status" value="1"/>
</dbReference>
<dbReference type="SUPFAM" id="SSF47473">
    <property type="entry name" value="EF-hand"/>
    <property type="match status" value="1"/>
</dbReference>
<dbReference type="GO" id="GO:0051209">
    <property type="term" value="P:release of sequestered calcium ion into cytosol"/>
    <property type="evidence" value="ECO:0007669"/>
    <property type="project" value="TreeGrafter"/>
</dbReference>
<dbReference type="Pfam" id="PF00388">
    <property type="entry name" value="PI-PLC-X"/>
    <property type="match status" value="1"/>
</dbReference>
<accession>A0A2G9P7X4</accession>
<evidence type="ECO:0000259" key="8">
    <source>
        <dbReference type="SMART" id="SM00148"/>
    </source>
</evidence>
<dbReference type="InterPro" id="IPR017946">
    <property type="entry name" value="PLC-like_Pdiesterase_TIM-brl"/>
</dbReference>
<dbReference type="PANTHER" id="PTHR10336">
    <property type="entry name" value="PHOSPHOINOSITIDE-SPECIFIC PHOSPHOLIPASE C FAMILY PROTEIN"/>
    <property type="match status" value="1"/>
</dbReference>
<dbReference type="GO" id="GO:0005737">
    <property type="term" value="C:cytoplasm"/>
    <property type="evidence" value="ECO:0007669"/>
    <property type="project" value="TreeGrafter"/>
</dbReference>
<comment type="catalytic activity">
    <reaction evidence="7">
        <text>a 1,2-diacyl-sn-glycero-3-phospho-(1D-myo-inositol-4,5-bisphosphate) + H2O = 1D-myo-inositol 1,4,5-trisphosphate + a 1,2-diacyl-sn-glycerol + H(+)</text>
        <dbReference type="Rhea" id="RHEA:33179"/>
        <dbReference type="ChEBI" id="CHEBI:15377"/>
        <dbReference type="ChEBI" id="CHEBI:15378"/>
        <dbReference type="ChEBI" id="CHEBI:17815"/>
        <dbReference type="ChEBI" id="CHEBI:58456"/>
        <dbReference type="ChEBI" id="CHEBI:203600"/>
        <dbReference type="EC" id="3.1.4.11"/>
    </reaction>
</comment>
<dbReference type="GO" id="GO:0016042">
    <property type="term" value="P:lipid catabolic process"/>
    <property type="evidence" value="ECO:0007669"/>
    <property type="project" value="UniProtKB-KW"/>
</dbReference>
<dbReference type="EMBL" id="KV922701">
    <property type="protein sequence ID" value="PIN99446.1"/>
    <property type="molecule type" value="Genomic_DNA"/>
</dbReference>
<keyword evidence="4 7" id="KW-0443">Lipid metabolism</keyword>
<proteinExistence type="predicted"/>
<dbReference type="OrthoDB" id="269822at2759"/>
<evidence type="ECO:0000313" key="9">
    <source>
        <dbReference type="EMBL" id="PIN99446.1"/>
    </source>
</evidence>
<dbReference type="InterPro" id="IPR053945">
    <property type="entry name" value="PLCB1-4-like_EFh"/>
</dbReference>